<reference evidence="2" key="1">
    <citation type="submission" date="2015-07" db="EMBL/GenBank/DDBJ databases">
        <title>Complete Genome of Thermincola ferriacetica strain Z-0001T.</title>
        <authorList>
            <person name="Lusk B."/>
            <person name="Badalamenti J.P."/>
            <person name="Parameswaran P."/>
            <person name="Bond D.R."/>
            <person name="Torres C.I."/>
        </authorList>
    </citation>
    <scope>NUCLEOTIDE SEQUENCE [LARGE SCALE GENOMIC DNA]</scope>
    <source>
        <strain evidence="2">Z-0001</strain>
    </source>
</reference>
<keyword evidence="2" id="KW-1185">Reference proteome</keyword>
<sequence>MMIKNSLLLPARSVVEKCHNKTSDICFKLQENIDFLQYFIKMNNIIGTSHFANSAKVGDAKPWVLVRRGKGRDRQVAADITVRGESLFLHGVGFFVFIQDYIMR</sequence>
<accession>A0A0L6W5W2</accession>
<dbReference type="EMBL" id="LGTE01000001">
    <property type="protein sequence ID" value="KNZ70962.1"/>
    <property type="molecule type" value="Genomic_DNA"/>
</dbReference>
<gene>
    <name evidence="1" type="ORF">Tfer_0028</name>
</gene>
<evidence type="ECO:0000313" key="1">
    <source>
        <dbReference type="EMBL" id="KNZ70962.1"/>
    </source>
</evidence>
<dbReference type="Proteomes" id="UP000037175">
    <property type="component" value="Unassembled WGS sequence"/>
</dbReference>
<dbReference type="AlphaFoldDB" id="A0A0L6W5W2"/>
<proteinExistence type="predicted"/>
<name>A0A0L6W5W2_9FIRM</name>
<evidence type="ECO:0000313" key="2">
    <source>
        <dbReference type="Proteomes" id="UP000037175"/>
    </source>
</evidence>
<organism evidence="1 2">
    <name type="scientific">Thermincola ferriacetica</name>
    <dbReference type="NCBI Taxonomy" id="281456"/>
    <lineage>
        <taxon>Bacteria</taxon>
        <taxon>Bacillati</taxon>
        <taxon>Bacillota</taxon>
        <taxon>Clostridia</taxon>
        <taxon>Eubacteriales</taxon>
        <taxon>Thermincolaceae</taxon>
        <taxon>Thermincola</taxon>
    </lineage>
</organism>
<protein>
    <submittedName>
        <fullName evidence="1">Uncharacterized protein</fullName>
    </submittedName>
</protein>
<comment type="caution">
    <text evidence="1">The sequence shown here is derived from an EMBL/GenBank/DDBJ whole genome shotgun (WGS) entry which is preliminary data.</text>
</comment>